<feature type="compositionally biased region" description="Pro residues" evidence="1">
    <location>
        <begin position="290"/>
        <end position="299"/>
    </location>
</feature>
<dbReference type="Proteomes" id="UP000094444">
    <property type="component" value="Unassembled WGS sequence"/>
</dbReference>
<gene>
    <name evidence="2" type="ORF">DHEL01_v211009</name>
</gene>
<dbReference type="STRING" id="158607.A0A2P5HK28"/>
<comment type="caution">
    <text evidence="2">The sequence shown here is derived from an EMBL/GenBank/DDBJ whole genome shotgun (WGS) entry which is preliminary data.</text>
</comment>
<evidence type="ECO:0000313" key="2">
    <source>
        <dbReference type="EMBL" id="POS70596.1"/>
    </source>
</evidence>
<protein>
    <submittedName>
        <fullName evidence="2">Uncharacterized protein</fullName>
    </submittedName>
</protein>
<feature type="region of interest" description="Disordered" evidence="1">
    <location>
        <begin position="259"/>
        <end position="300"/>
    </location>
</feature>
<dbReference type="EMBL" id="MAVT02001571">
    <property type="protein sequence ID" value="POS70596.1"/>
    <property type="molecule type" value="Genomic_DNA"/>
</dbReference>
<name>A0A2P5HK28_DIAHE</name>
<dbReference type="AlphaFoldDB" id="A0A2P5HK28"/>
<accession>A0A2P5HK28</accession>
<evidence type="ECO:0000313" key="3">
    <source>
        <dbReference type="Proteomes" id="UP000094444"/>
    </source>
</evidence>
<organism evidence="2 3">
    <name type="scientific">Diaporthe helianthi</name>
    <dbReference type="NCBI Taxonomy" id="158607"/>
    <lineage>
        <taxon>Eukaryota</taxon>
        <taxon>Fungi</taxon>
        <taxon>Dikarya</taxon>
        <taxon>Ascomycota</taxon>
        <taxon>Pezizomycotina</taxon>
        <taxon>Sordariomycetes</taxon>
        <taxon>Sordariomycetidae</taxon>
        <taxon>Diaporthales</taxon>
        <taxon>Diaporthaceae</taxon>
        <taxon>Diaporthe</taxon>
    </lineage>
</organism>
<keyword evidence="3" id="KW-1185">Reference proteome</keyword>
<reference evidence="2" key="1">
    <citation type="submission" date="2017-09" db="EMBL/GenBank/DDBJ databases">
        <title>Polyketide synthases of a Diaporthe helianthi virulent isolate.</title>
        <authorList>
            <person name="Baroncelli R."/>
        </authorList>
    </citation>
    <scope>NUCLEOTIDE SEQUENCE [LARGE SCALE GENOMIC DNA]</scope>
    <source>
        <strain evidence="2">7/96</strain>
    </source>
</reference>
<dbReference type="InParanoid" id="A0A2P5HK28"/>
<dbReference type="OrthoDB" id="5367448at2759"/>
<sequence>MASGWFGSKAVELIRARSLFVNVSPAPTSLSERRAVLHALKRHGQIEVFKSLPSPETFICAPAKTEVATELIKRSPLTFKFISETLESIDEQAKPGVRAVGVASPIKVHEEKGPGPGTSVAQAAESQRSDLVRTFTMQINPSQSYYEHKKNIRLSPTHGPWPKTDSPQTRREDRDFVYLALKDVVPNTIARSGLCDWQTGGQLSGEPVSLRAKAEDARLWHIRERQQRKKSKDVGQGVQAHQGSDLTTITSIDALYQHTTRARQQGQQGQPADIENGDSSDPAKEARSTAPPPEAPPRTPAWIRRLQFKLNPIADRTHSDTIKKEGVMGKGFDWNSVLKSQADNVKPPVDSKT</sequence>
<proteinExistence type="predicted"/>
<evidence type="ECO:0000256" key="1">
    <source>
        <dbReference type="SAM" id="MobiDB-lite"/>
    </source>
</evidence>